<sequence length="174" mass="19902">MAILVRTFLVKFPALRTLDPINYNCENGIIAAKAQPPVDANNEDEIRRHDAQLDRDLMMTTWHDSIARRCPNVSREEAVWTKYLNLIPADDMTDLLNCRLVNKQWEKIIDKCLESRFIAGEMVPFPSLCYCKLNSTLSRPRDLFTTIPFNGLKISGNCQKTLHSPTCDEGEKTT</sequence>
<proteinExistence type="predicted"/>
<dbReference type="EMBL" id="CAXLJM020000183">
    <property type="protein sequence ID" value="CAL8148978.1"/>
    <property type="molecule type" value="Genomic_DNA"/>
</dbReference>
<name>A0ABP1SA53_9HEXA</name>
<dbReference type="Proteomes" id="UP001642540">
    <property type="component" value="Unassembled WGS sequence"/>
</dbReference>
<evidence type="ECO:0008006" key="3">
    <source>
        <dbReference type="Google" id="ProtNLM"/>
    </source>
</evidence>
<comment type="caution">
    <text evidence="1">The sequence shown here is derived from an EMBL/GenBank/DDBJ whole genome shotgun (WGS) entry which is preliminary data.</text>
</comment>
<keyword evidence="2" id="KW-1185">Reference proteome</keyword>
<evidence type="ECO:0000313" key="1">
    <source>
        <dbReference type="EMBL" id="CAL8148978.1"/>
    </source>
</evidence>
<protein>
    <recommendedName>
        <fullName evidence="3">F-box domain-containing protein</fullName>
    </recommendedName>
</protein>
<accession>A0ABP1SA53</accession>
<organism evidence="1 2">
    <name type="scientific">Orchesella dallaii</name>
    <dbReference type="NCBI Taxonomy" id="48710"/>
    <lineage>
        <taxon>Eukaryota</taxon>
        <taxon>Metazoa</taxon>
        <taxon>Ecdysozoa</taxon>
        <taxon>Arthropoda</taxon>
        <taxon>Hexapoda</taxon>
        <taxon>Collembola</taxon>
        <taxon>Entomobryomorpha</taxon>
        <taxon>Entomobryoidea</taxon>
        <taxon>Orchesellidae</taxon>
        <taxon>Orchesellinae</taxon>
        <taxon>Orchesella</taxon>
    </lineage>
</organism>
<reference evidence="1 2" key="1">
    <citation type="submission" date="2024-08" db="EMBL/GenBank/DDBJ databases">
        <authorList>
            <person name="Cucini C."/>
            <person name="Frati F."/>
        </authorList>
    </citation>
    <scope>NUCLEOTIDE SEQUENCE [LARGE SCALE GENOMIC DNA]</scope>
</reference>
<evidence type="ECO:0000313" key="2">
    <source>
        <dbReference type="Proteomes" id="UP001642540"/>
    </source>
</evidence>
<gene>
    <name evidence="1" type="ORF">ODALV1_LOCUS31591</name>
</gene>